<proteinExistence type="predicted"/>
<organism evidence="2 3">
    <name type="scientific">Tetradesmus obliquus</name>
    <name type="common">Green alga</name>
    <name type="synonym">Acutodesmus obliquus</name>
    <dbReference type="NCBI Taxonomy" id="3088"/>
    <lineage>
        <taxon>Eukaryota</taxon>
        <taxon>Viridiplantae</taxon>
        <taxon>Chlorophyta</taxon>
        <taxon>core chlorophytes</taxon>
        <taxon>Chlorophyceae</taxon>
        <taxon>CS clade</taxon>
        <taxon>Sphaeropleales</taxon>
        <taxon>Scenedesmaceae</taxon>
        <taxon>Tetradesmus</taxon>
    </lineage>
</organism>
<reference evidence="2 3" key="1">
    <citation type="submission" date="2016-10" db="EMBL/GenBank/DDBJ databases">
        <authorList>
            <person name="Cai Z."/>
        </authorList>
    </citation>
    <scope>NUCLEOTIDE SEQUENCE [LARGE SCALE GENOMIC DNA]</scope>
</reference>
<sequence length="113" mass="12370">MMGTAQLSLQKDNRLSENSRDCDFSWRPPADQFITLLLPLNSGQALKELQVMSRHVYTGQAAAPCTLQHERAQLCASSCRTHNWSFTTTRMESAAVGAAQPASSASADTVREL</sequence>
<gene>
    <name evidence="2" type="ORF">BQ4739_LOCUS7198</name>
</gene>
<evidence type="ECO:0000256" key="1">
    <source>
        <dbReference type="SAM" id="MobiDB-lite"/>
    </source>
</evidence>
<feature type="region of interest" description="Disordered" evidence="1">
    <location>
        <begin position="1"/>
        <end position="21"/>
    </location>
</feature>
<feature type="compositionally biased region" description="Basic and acidic residues" evidence="1">
    <location>
        <begin position="11"/>
        <end position="21"/>
    </location>
</feature>
<keyword evidence="3" id="KW-1185">Reference proteome</keyword>
<evidence type="ECO:0000313" key="2">
    <source>
        <dbReference type="EMBL" id="SZX66790.1"/>
    </source>
</evidence>
<dbReference type="Proteomes" id="UP000256970">
    <property type="component" value="Unassembled WGS sequence"/>
</dbReference>
<accession>A0A383VPH2</accession>
<feature type="compositionally biased region" description="Polar residues" evidence="1">
    <location>
        <begin position="1"/>
        <end position="10"/>
    </location>
</feature>
<protein>
    <submittedName>
        <fullName evidence="2">Uncharacterized protein</fullName>
    </submittedName>
</protein>
<dbReference type="EMBL" id="FNXT01000743">
    <property type="protein sequence ID" value="SZX66790.1"/>
    <property type="molecule type" value="Genomic_DNA"/>
</dbReference>
<name>A0A383VPH2_TETOB</name>
<evidence type="ECO:0000313" key="3">
    <source>
        <dbReference type="Proteomes" id="UP000256970"/>
    </source>
</evidence>
<dbReference type="AlphaFoldDB" id="A0A383VPH2"/>